<sequence length="498" mass="56642">MKLQNKLLRHFISAGVVVLTSSFLVYELVASHRDMSEYLRYIVEKGESIFLYDKYQNQLAIAQFSRKLDTQPTAEIVEQACTSLQTKGDISGLNLTGHAFPLLHGTLSSTQPSCQPWISDLPALQAFDAAIAQNDLNALQSSGSFKSKNLFRYYIDLKNKYAYFYSPVEINSSPINNWNFLHDSKLGITQTSLDSLIRGRTLISSIYADALTGQNILSFLSPVYHRERLKGVVMVDITRQDIEEILYTADRPLVWRYLDITLTDSNTRSEISVHRSRTHLFSYANHSQKVAENLHVALCLDMAYFLLSSWKLFLFYLISTSVLLHLVRMHFRLYIDVIKQNTSDSLTGLFNRKILSPLLESRLQKLAEQGVNIVFMALDCDRLKYINDTLGHNEGDRAIVMLAQAISSSIRKSDYGIRLGGDEFFLILIDYAEQEAQGIPQRIRQHLATIDFDKRVNFSWGACIMAPGDSLVDVMKIADARLYADKKQKKHALPARQD</sequence>
<comment type="cofactor">
    <cofactor evidence="1">
        <name>Mg(2+)</name>
        <dbReference type="ChEBI" id="CHEBI:18420"/>
    </cofactor>
</comment>
<evidence type="ECO:0000259" key="7">
    <source>
        <dbReference type="PROSITE" id="PS50887"/>
    </source>
</evidence>
<dbReference type="OrthoDB" id="6395678at2"/>
<feature type="transmembrane region" description="Helical" evidence="6">
    <location>
        <begin position="7"/>
        <end position="26"/>
    </location>
</feature>
<dbReference type="InterPro" id="IPR043128">
    <property type="entry name" value="Rev_trsase/Diguanyl_cyclase"/>
</dbReference>
<name>A0A6B8MVV9_KLEOX</name>
<reference evidence="8 9" key="1">
    <citation type="submission" date="2019-11" db="EMBL/GenBank/DDBJ databases">
        <title>Isolation and Application of One Kind of P-Hydroxybenzoic Acid Degrading Bacterium in Mitigating Cropping Obstacle of Cucumber.</title>
        <authorList>
            <person name="Wu F."/>
            <person name="An Y."/>
        </authorList>
    </citation>
    <scope>NUCLEOTIDE SEQUENCE [LARGE SCALE GENOMIC DNA]</scope>
    <source>
        <strain evidence="8 9">P620</strain>
    </source>
</reference>
<evidence type="ECO:0000256" key="1">
    <source>
        <dbReference type="ARBA" id="ARBA00001946"/>
    </source>
</evidence>
<evidence type="ECO:0000313" key="9">
    <source>
        <dbReference type="Proteomes" id="UP000427108"/>
    </source>
</evidence>
<dbReference type="Pfam" id="PF00990">
    <property type="entry name" value="GGDEF"/>
    <property type="match status" value="1"/>
</dbReference>
<proteinExistence type="predicted"/>
<comment type="catalytic activity">
    <reaction evidence="5">
        <text>2 GTP = 3',3'-c-di-GMP + 2 diphosphate</text>
        <dbReference type="Rhea" id="RHEA:24898"/>
        <dbReference type="ChEBI" id="CHEBI:33019"/>
        <dbReference type="ChEBI" id="CHEBI:37565"/>
        <dbReference type="ChEBI" id="CHEBI:58805"/>
        <dbReference type="EC" id="2.7.7.65"/>
    </reaction>
</comment>
<organism evidence="8 9">
    <name type="scientific">Klebsiella oxytoca</name>
    <dbReference type="NCBI Taxonomy" id="571"/>
    <lineage>
        <taxon>Bacteria</taxon>
        <taxon>Pseudomonadati</taxon>
        <taxon>Pseudomonadota</taxon>
        <taxon>Gammaproteobacteria</taxon>
        <taxon>Enterobacterales</taxon>
        <taxon>Enterobacteriaceae</taxon>
        <taxon>Klebsiella/Raoultella group</taxon>
        <taxon>Klebsiella</taxon>
    </lineage>
</organism>
<comment type="pathway">
    <text evidence="2">Purine metabolism; 3',5'-cyclic di-GMP biosynthesis.</text>
</comment>
<dbReference type="InterPro" id="IPR049828">
    <property type="entry name" value="DgcJ_diguan"/>
</dbReference>
<dbReference type="Gene3D" id="3.30.70.270">
    <property type="match status" value="1"/>
</dbReference>
<dbReference type="InterPro" id="IPR033420">
    <property type="entry name" value="GAPES1"/>
</dbReference>
<keyword evidence="4" id="KW-0342">GTP-binding</keyword>
<dbReference type="CDD" id="cd18773">
    <property type="entry name" value="PDC1_HK_sensor"/>
    <property type="match status" value="1"/>
</dbReference>
<evidence type="ECO:0000256" key="2">
    <source>
        <dbReference type="ARBA" id="ARBA00004665"/>
    </source>
</evidence>
<evidence type="ECO:0000313" key="8">
    <source>
        <dbReference type="EMBL" id="QGN37697.1"/>
    </source>
</evidence>
<dbReference type="Proteomes" id="UP000427108">
    <property type="component" value="Chromosome"/>
</dbReference>
<dbReference type="GO" id="GO:0043709">
    <property type="term" value="P:cell adhesion involved in single-species biofilm formation"/>
    <property type="evidence" value="ECO:0007669"/>
    <property type="project" value="TreeGrafter"/>
</dbReference>
<dbReference type="SUPFAM" id="SSF55073">
    <property type="entry name" value="Nucleotide cyclase"/>
    <property type="match status" value="1"/>
</dbReference>
<evidence type="ECO:0000256" key="4">
    <source>
        <dbReference type="ARBA" id="ARBA00023134"/>
    </source>
</evidence>
<gene>
    <name evidence="8" type="ORF">GJ746_10455</name>
</gene>
<dbReference type="InterPro" id="IPR029787">
    <property type="entry name" value="Nucleotide_cyclase"/>
</dbReference>
<feature type="domain" description="GGDEF" evidence="7">
    <location>
        <begin position="371"/>
        <end position="498"/>
    </location>
</feature>
<dbReference type="InterPro" id="IPR000160">
    <property type="entry name" value="GGDEF_dom"/>
</dbReference>
<dbReference type="GO" id="GO:1902201">
    <property type="term" value="P:negative regulation of bacterial-type flagellum-dependent cell motility"/>
    <property type="evidence" value="ECO:0007669"/>
    <property type="project" value="TreeGrafter"/>
</dbReference>
<dbReference type="NCBIfam" id="TIGR00254">
    <property type="entry name" value="GGDEF"/>
    <property type="match status" value="1"/>
</dbReference>
<dbReference type="NCBIfam" id="NF040885">
    <property type="entry name" value="diguan_DgcJ"/>
    <property type="match status" value="1"/>
</dbReference>
<dbReference type="AlphaFoldDB" id="A0A6B8MVV9"/>
<dbReference type="GO" id="GO:0052621">
    <property type="term" value="F:diguanylate cyclase activity"/>
    <property type="evidence" value="ECO:0007669"/>
    <property type="project" value="UniProtKB-EC"/>
</dbReference>
<dbReference type="EMBL" id="CP046115">
    <property type="protein sequence ID" value="QGN37697.1"/>
    <property type="molecule type" value="Genomic_DNA"/>
</dbReference>
<dbReference type="PROSITE" id="PS50887">
    <property type="entry name" value="GGDEF"/>
    <property type="match status" value="1"/>
</dbReference>
<keyword evidence="6" id="KW-0472">Membrane</keyword>
<dbReference type="EC" id="2.7.7.65" evidence="3"/>
<evidence type="ECO:0000256" key="5">
    <source>
        <dbReference type="ARBA" id="ARBA00034247"/>
    </source>
</evidence>
<dbReference type="Gene3D" id="3.30.450.20">
    <property type="entry name" value="PAS domain"/>
    <property type="match status" value="2"/>
</dbReference>
<evidence type="ECO:0000256" key="3">
    <source>
        <dbReference type="ARBA" id="ARBA00012528"/>
    </source>
</evidence>
<keyword evidence="6" id="KW-1133">Transmembrane helix</keyword>
<keyword evidence="6" id="KW-0812">Transmembrane</keyword>
<dbReference type="PANTHER" id="PTHR45138:SF22">
    <property type="entry name" value="DIGUANYLATE CYCLASE DGCJ-RELATED"/>
    <property type="match status" value="1"/>
</dbReference>
<dbReference type="CDD" id="cd01949">
    <property type="entry name" value="GGDEF"/>
    <property type="match status" value="1"/>
</dbReference>
<accession>A0A6B8MVV9</accession>
<dbReference type="RefSeq" id="WP_154680126.1">
    <property type="nucleotide sequence ID" value="NZ_CP046115.1"/>
</dbReference>
<dbReference type="Pfam" id="PF17155">
    <property type="entry name" value="GAPES1"/>
    <property type="match status" value="1"/>
</dbReference>
<dbReference type="GO" id="GO:0005886">
    <property type="term" value="C:plasma membrane"/>
    <property type="evidence" value="ECO:0007669"/>
    <property type="project" value="TreeGrafter"/>
</dbReference>
<protein>
    <recommendedName>
        <fullName evidence="3">diguanylate cyclase</fullName>
        <ecNumber evidence="3">2.7.7.65</ecNumber>
    </recommendedName>
</protein>
<evidence type="ECO:0000256" key="6">
    <source>
        <dbReference type="SAM" id="Phobius"/>
    </source>
</evidence>
<dbReference type="GO" id="GO:0005525">
    <property type="term" value="F:GTP binding"/>
    <property type="evidence" value="ECO:0007669"/>
    <property type="project" value="UniProtKB-KW"/>
</dbReference>
<dbReference type="PANTHER" id="PTHR45138">
    <property type="entry name" value="REGULATORY COMPONENTS OF SENSORY TRANSDUCTION SYSTEM"/>
    <property type="match status" value="1"/>
</dbReference>
<dbReference type="InterPro" id="IPR050469">
    <property type="entry name" value="Diguanylate_Cyclase"/>
</dbReference>
<dbReference type="SMART" id="SM00267">
    <property type="entry name" value="GGDEF"/>
    <property type="match status" value="1"/>
</dbReference>
<keyword evidence="4" id="KW-0547">Nucleotide-binding</keyword>